<dbReference type="EMBL" id="ML179192">
    <property type="protein sequence ID" value="THU95761.1"/>
    <property type="molecule type" value="Genomic_DNA"/>
</dbReference>
<evidence type="ECO:0000256" key="1">
    <source>
        <dbReference type="SAM" id="MobiDB-lite"/>
    </source>
</evidence>
<proteinExistence type="predicted"/>
<evidence type="ECO:0000313" key="2">
    <source>
        <dbReference type="EMBL" id="THU95761.1"/>
    </source>
</evidence>
<organism evidence="2 3">
    <name type="scientific">Dendrothele bispora (strain CBS 962.96)</name>
    <dbReference type="NCBI Taxonomy" id="1314807"/>
    <lineage>
        <taxon>Eukaryota</taxon>
        <taxon>Fungi</taxon>
        <taxon>Dikarya</taxon>
        <taxon>Basidiomycota</taxon>
        <taxon>Agaricomycotina</taxon>
        <taxon>Agaricomycetes</taxon>
        <taxon>Agaricomycetidae</taxon>
        <taxon>Agaricales</taxon>
        <taxon>Agaricales incertae sedis</taxon>
        <taxon>Dendrothele</taxon>
    </lineage>
</organism>
<feature type="compositionally biased region" description="Basic and acidic residues" evidence="1">
    <location>
        <begin position="278"/>
        <end position="300"/>
    </location>
</feature>
<reference evidence="2 3" key="1">
    <citation type="journal article" date="2019" name="Nat. Ecol. Evol.">
        <title>Megaphylogeny resolves global patterns of mushroom evolution.</title>
        <authorList>
            <person name="Varga T."/>
            <person name="Krizsan K."/>
            <person name="Foldi C."/>
            <person name="Dima B."/>
            <person name="Sanchez-Garcia M."/>
            <person name="Sanchez-Ramirez S."/>
            <person name="Szollosi G.J."/>
            <person name="Szarkandi J.G."/>
            <person name="Papp V."/>
            <person name="Albert L."/>
            <person name="Andreopoulos W."/>
            <person name="Angelini C."/>
            <person name="Antonin V."/>
            <person name="Barry K.W."/>
            <person name="Bougher N.L."/>
            <person name="Buchanan P."/>
            <person name="Buyck B."/>
            <person name="Bense V."/>
            <person name="Catcheside P."/>
            <person name="Chovatia M."/>
            <person name="Cooper J."/>
            <person name="Damon W."/>
            <person name="Desjardin D."/>
            <person name="Finy P."/>
            <person name="Geml J."/>
            <person name="Haridas S."/>
            <person name="Hughes K."/>
            <person name="Justo A."/>
            <person name="Karasinski D."/>
            <person name="Kautmanova I."/>
            <person name="Kiss B."/>
            <person name="Kocsube S."/>
            <person name="Kotiranta H."/>
            <person name="LaButti K.M."/>
            <person name="Lechner B.E."/>
            <person name="Liimatainen K."/>
            <person name="Lipzen A."/>
            <person name="Lukacs Z."/>
            <person name="Mihaltcheva S."/>
            <person name="Morgado L.N."/>
            <person name="Niskanen T."/>
            <person name="Noordeloos M.E."/>
            <person name="Ohm R.A."/>
            <person name="Ortiz-Santana B."/>
            <person name="Ovrebo C."/>
            <person name="Racz N."/>
            <person name="Riley R."/>
            <person name="Savchenko A."/>
            <person name="Shiryaev A."/>
            <person name="Soop K."/>
            <person name="Spirin V."/>
            <person name="Szebenyi C."/>
            <person name="Tomsovsky M."/>
            <person name="Tulloss R.E."/>
            <person name="Uehling J."/>
            <person name="Grigoriev I.V."/>
            <person name="Vagvolgyi C."/>
            <person name="Papp T."/>
            <person name="Martin F.M."/>
            <person name="Miettinen O."/>
            <person name="Hibbett D.S."/>
            <person name="Nagy L.G."/>
        </authorList>
    </citation>
    <scope>NUCLEOTIDE SEQUENCE [LARGE SCALE GENOMIC DNA]</scope>
    <source>
        <strain evidence="2 3">CBS 962.96</strain>
    </source>
</reference>
<keyword evidence="3" id="KW-1185">Reference proteome</keyword>
<name>A0A4S8M1P6_DENBC</name>
<dbReference type="Proteomes" id="UP000297245">
    <property type="component" value="Unassembled WGS sequence"/>
</dbReference>
<protein>
    <submittedName>
        <fullName evidence="2">Uncharacterized protein</fullName>
    </submittedName>
</protein>
<gene>
    <name evidence="2" type="ORF">K435DRAFT_966250</name>
</gene>
<evidence type="ECO:0000313" key="3">
    <source>
        <dbReference type="Proteomes" id="UP000297245"/>
    </source>
</evidence>
<accession>A0A4S8M1P6</accession>
<feature type="region of interest" description="Disordered" evidence="1">
    <location>
        <begin position="278"/>
        <end position="312"/>
    </location>
</feature>
<dbReference type="AlphaFoldDB" id="A0A4S8M1P6"/>
<sequence>MQSKKAAKFFDKTCPLERSPEFAIGSIKRRRLSDFQFRFSGDCITDSLLIRLVLTFDPYRVNYPVFGENLSRTSSRSSTVSQASRTTYSGVSEEILERVSQAKTARLAARARYEAALANPDLPNSVITKLEDDLSKCEDELKFARIERTRAKFSGQHFTSSRPLLPAPLPVPAPPQYSSKSLLQPVTEDLDLFLERGEELEKLGHKVNVEGGCKNRRASTTTNQIDLARTDCDSAQLLDQRAATLPGQSLHPSIPVSPLLQIATRFSSQLRNMLFLEQREDPSDRHQRADAKTGLQEDQRSQVADEPNTARTECDLTRFSGQHADTPPGLSECRDHAKILDRHVAPRSSIPPPLLSSFLQRHGVEYLAPSLEQGGESRKPLMDFDRGVSFKAGEEVEVMGGREERTQSVHDVRAQLHGHYEHEGRSRTIVPLDREQYTYVLNTPRTMTRPVPYHTTCSIPAMQQPDEPKPDEQHKVYRCTFTNQESVTSKGSLDEEGVPYLVPPNFLDYLSLI</sequence>